<keyword evidence="3" id="KW-0328">Glycosyltransferase</keyword>
<dbReference type="RefSeq" id="WP_132494475.1">
    <property type="nucleotide sequence ID" value="NZ_SMKW01000115.1"/>
</dbReference>
<dbReference type="InterPro" id="IPR050396">
    <property type="entry name" value="Glycosyltr_51/Transpeptidase"/>
</dbReference>
<feature type="domain" description="Glycosyl transferase family 51" evidence="8">
    <location>
        <begin position="70"/>
        <end position="224"/>
    </location>
</feature>
<dbReference type="GO" id="GO:0008955">
    <property type="term" value="F:peptidoglycan glycosyltransferase activity"/>
    <property type="evidence" value="ECO:0007669"/>
    <property type="project" value="UniProtKB-EC"/>
</dbReference>
<dbReference type="AlphaFoldDB" id="A0A4V2YIS8"/>
<evidence type="ECO:0000256" key="1">
    <source>
        <dbReference type="ARBA" id="ARBA00022645"/>
    </source>
</evidence>
<dbReference type="SUPFAM" id="SSF53955">
    <property type="entry name" value="Lysozyme-like"/>
    <property type="match status" value="1"/>
</dbReference>
<dbReference type="Gene3D" id="1.10.3810.10">
    <property type="entry name" value="Biosynthetic peptidoglycan transglycosylase-like"/>
    <property type="match status" value="1"/>
</dbReference>
<dbReference type="OrthoDB" id="9766909at2"/>
<dbReference type="GO" id="GO:0006508">
    <property type="term" value="P:proteolysis"/>
    <property type="evidence" value="ECO:0007669"/>
    <property type="project" value="UniProtKB-KW"/>
</dbReference>
<dbReference type="Proteomes" id="UP000294947">
    <property type="component" value="Unassembled WGS sequence"/>
</dbReference>
<accession>A0A4V2YIS8</accession>
<evidence type="ECO:0000256" key="4">
    <source>
        <dbReference type="ARBA" id="ARBA00022679"/>
    </source>
</evidence>
<keyword evidence="1" id="KW-0121">Carboxypeptidase</keyword>
<comment type="catalytic activity">
    <reaction evidence="6">
        <text>Preferential cleavage: (Ac)2-L-Lys-D-Ala-|-D-Ala. Also transpeptidation of peptidyl-alanyl moieties that are N-acyl substituents of D-alanine.</text>
        <dbReference type="EC" id="3.4.16.4"/>
    </reaction>
</comment>
<evidence type="ECO:0000256" key="2">
    <source>
        <dbReference type="ARBA" id="ARBA00022670"/>
    </source>
</evidence>
<reference evidence="9 10" key="1">
    <citation type="submission" date="2019-03" db="EMBL/GenBank/DDBJ databases">
        <title>Draft genome sequences of novel Actinobacteria.</title>
        <authorList>
            <person name="Sahin N."/>
            <person name="Ay H."/>
            <person name="Saygin H."/>
        </authorList>
    </citation>
    <scope>NUCLEOTIDE SEQUENCE [LARGE SCALE GENOMIC DNA]</scope>
    <source>
        <strain evidence="9 10">7K502</strain>
    </source>
</reference>
<evidence type="ECO:0000259" key="8">
    <source>
        <dbReference type="Pfam" id="PF00912"/>
    </source>
</evidence>
<dbReference type="Pfam" id="PF00912">
    <property type="entry name" value="Transgly"/>
    <property type="match status" value="1"/>
</dbReference>
<evidence type="ECO:0000256" key="6">
    <source>
        <dbReference type="ARBA" id="ARBA00034000"/>
    </source>
</evidence>
<dbReference type="GO" id="GO:0030288">
    <property type="term" value="C:outer membrane-bounded periplasmic space"/>
    <property type="evidence" value="ECO:0007669"/>
    <property type="project" value="TreeGrafter"/>
</dbReference>
<comment type="catalytic activity">
    <reaction evidence="7">
        <text>[GlcNAc-(1-&gt;4)-Mur2Ac(oyl-L-Ala-gamma-D-Glu-L-Lys-D-Ala-D-Ala)](n)-di-trans,octa-cis-undecaprenyl diphosphate + beta-D-GlcNAc-(1-&gt;4)-Mur2Ac(oyl-L-Ala-gamma-D-Glu-L-Lys-D-Ala-D-Ala)-di-trans,octa-cis-undecaprenyl diphosphate = [GlcNAc-(1-&gt;4)-Mur2Ac(oyl-L-Ala-gamma-D-Glu-L-Lys-D-Ala-D-Ala)](n+1)-di-trans,octa-cis-undecaprenyl diphosphate + di-trans,octa-cis-undecaprenyl diphosphate + H(+)</text>
        <dbReference type="Rhea" id="RHEA:23708"/>
        <dbReference type="Rhea" id="RHEA-COMP:9602"/>
        <dbReference type="Rhea" id="RHEA-COMP:9603"/>
        <dbReference type="ChEBI" id="CHEBI:15378"/>
        <dbReference type="ChEBI" id="CHEBI:58405"/>
        <dbReference type="ChEBI" id="CHEBI:60033"/>
        <dbReference type="ChEBI" id="CHEBI:78435"/>
        <dbReference type="EC" id="2.4.99.28"/>
    </reaction>
</comment>
<dbReference type="SUPFAM" id="SSF56601">
    <property type="entry name" value="beta-lactamase/transpeptidase-like"/>
    <property type="match status" value="1"/>
</dbReference>
<dbReference type="GO" id="GO:0009002">
    <property type="term" value="F:serine-type D-Ala-D-Ala carboxypeptidase activity"/>
    <property type="evidence" value="ECO:0007669"/>
    <property type="project" value="UniProtKB-EC"/>
</dbReference>
<evidence type="ECO:0000256" key="3">
    <source>
        <dbReference type="ARBA" id="ARBA00022676"/>
    </source>
</evidence>
<protein>
    <submittedName>
        <fullName evidence="9">Penicillin-binding protein</fullName>
    </submittedName>
</protein>
<evidence type="ECO:0000313" key="10">
    <source>
        <dbReference type="Proteomes" id="UP000294947"/>
    </source>
</evidence>
<keyword evidence="2" id="KW-0645">Protease</keyword>
<proteinExistence type="predicted"/>
<comment type="caution">
    <text evidence="9">The sequence shown here is derived from an EMBL/GenBank/DDBJ whole genome shotgun (WGS) entry which is preliminary data.</text>
</comment>
<dbReference type="PANTHER" id="PTHR32282">
    <property type="entry name" value="BINDING PROTEIN TRANSPEPTIDASE, PUTATIVE-RELATED"/>
    <property type="match status" value="1"/>
</dbReference>
<evidence type="ECO:0000313" key="9">
    <source>
        <dbReference type="EMBL" id="TDD36037.1"/>
    </source>
</evidence>
<organism evidence="9 10">
    <name type="scientific">Saccharopolyspora elongata</name>
    <dbReference type="NCBI Taxonomy" id="2530387"/>
    <lineage>
        <taxon>Bacteria</taxon>
        <taxon>Bacillati</taxon>
        <taxon>Actinomycetota</taxon>
        <taxon>Actinomycetes</taxon>
        <taxon>Pseudonocardiales</taxon>
        <taxon>Pseudonocardiaceae</taxon>
        <taxon>Saccharopolyspora</taxon>
    </lineage>
</organism>
<dbReference type="GO" id="GO:0009252">
    <property type="term" value="P:peptidoglycan biosynthetic process"/>
    <property type="evidence" value="ECO:0007669"/>
    <property type="project" value="TreeGrafter"/>
</dbReference>
<dbReference type="InterPro" id="IPR012338">
    <property type="entry name" value="Beta-lactam/transpept-like"/>
</dbReference>
<evidence type="ECO:0000256" key="7">
    <source>
        <dbReference type="ARBA" id="ARBA00049902"/>
    </source>
</evidence>
<keyword evidence="2" id="KW-0378">Hydrolase</keyword>
<keyword evidence="5" id="KW-0511">Multifunctional enzyme</keyword>
<gene>
    <name evidence="9" type="ORF">E1288_42525</name>
</gene>
<dbReference type="InterPro" id="IPR036950">
    <property type="entry name" value="PBP_transglycosylase"/>
</dbReference>
<keyword evidence="10" id="KW-1185">Reference proteome</keyword>
<keyword evidence="4" id="KW-0808">Transferase</keyword>
<name>A0A4V2YIS8_9PSEU</name>
<evidence type="ECO:0000256" key="5">
    <source>
        <dbReference type="ARBA" id="ARBA00023268"/>
    </source>
</evidence>
<dbReference type="PANTHER" id="PTHR32282:SF34">
    <property type="entry name" value="PENICILLIN-BINDING PROTEIN 1A"/>
    <property type="match status" value="1"/>
</dbReference>
<sequence>MGAIAATFLVVLGGAAAFGIGYWMWPLPDPQEIARKTDQSVSITFSDRTEMTRIVPSSGNRILVGDLRGEVSQEMRDATLAAEDISFYQNRGFDLTGILRAAWAQVTGGVGGGSTLTQQYIKLATGADEHSYFRKFKEIVLAFKVTNELPKDEILKAYLNTAYYGRGAYGIHAAAEAYFGKLPRDLDASESALLAGMVQRPTMNDPAYNPEQGRARWDYVAGQMREHGLVSAEESARMRLPETRNRFAWKGEELTGSVYHVRQQVLEEAERAGFTEDVLQRNGYTIITTIDPAAQQAAEAAVSAATHSGFPNLHAALVAVEPSTGAVRAYHSGAAAVGGYDWADAPQYPGSAFQPVVRLATIRDAAGALHSCTEPECRTATGLGEQSSGKVLASIRDTALRLGFSSRIAGGLDFAEPSGDSLNRMLAGEYPVSATDMAHAYATFAADGQERRPRFLDAIVDKDGREVASFESEPQPAFATDPEKSKSLARTFTSTLWPETARPAPSGTQPPVVDTGRYYSMTAWANGYTPQLATSVALSASDDENKAQGLFGPDGQPLDGSAAASGIWKVFMSDQDVRTARQQPHSRPGGP</sequence>
<dbReference type="InterPro" id="IPR001264">
    <property type="entry name" value="Glyco_trans_51"/>
</dbReference>
<dbReference type="InterPro" id="IPR023346">
    <property type="entry name" value="Lysozyme-like_dom_sf"/>
</dbReference>
<dbReference type="EMBL" id="SMKW01000115">
    <property type="protein sequence ID" value="TDD36037.1"/>
    <property type="molecule type" value="Genomic_DNA"/>
</dbReference>
<dbReference type="Gene3D" id="3.40.710.10">
    <property type="entry name" value="DD-peptidase/beta-lactamase superfamily"/>
    <property type="match status" value="2"/>
</dbReference>